<feature type="region of interest" description="Disordered" evidence="14">
    <location>
        <begin position="442"/>
        <end position="464"/>
    </location>
</feature>
<feature type="compositionally biased region" description="Polar residues" evidence="14">
    <location>
        <begin position="180"/>
        <end position="190"/>
    </location>
</feature>
<keyword evidence="5" id="KW-0677">Repeat</keyword>
<dbReference type="OrthoDB" id="2384350at2759"/>
<feature type="domain" description="PHD-type" evidence="17">
    <location>
        <begin position="312"/>
        <end position="432"/>
    </location>
</feature>
<dbReference type="AlphaFoldDB" id="G7KXD0"/>
<keyword evidence="19" id="KW-0436">Ligase</keyword>
<sequence length="687" mass="75538">MENSGKSIMNNNTKLLNPWMLHFQKLALELKCPLCLNLFKKPVLLPCNHLFCSSCLADSTSIRSECALCNTKCSQKDIRHLPFVESIVTIYKSLDATFCANAFQQRSSDNTRVLEQCQTLHNSAFSNKVDKVLQNSCMSNEVGVGKNHQSGIKMNGKAKEVEMSCKRGADNHIAEKPDSMNLNQATQSEPDSPPFCDTKGSDNGCSDLNSEKPLSLGRSESSSFKRSSTTGKGNLKERMPHFWSESSASENEDLTRDLKRQKNLTNEDGIVQQSTSYHNKLVDSRCDLEIKSDKDTGALVPSNAPSDLYPSTSICSFCQSSKISEATGSMLHYASGISVTGEAAMEPNVVHVHKVCIDWAPQVYFVGETVKNLKAEVARGAKLKCTKCGKKGAALGCYVKSCRRTYHVPCAMDISACRWDHVDYLLLCPSHSNVKFPNEKSNLDKQATQKHPVSSHLPSQQSNQLGAVQGDGKKMVFCGSALSNEEKVLLINFASKVGATVSKCWTSDVTHVIAATDANGACSRTLKVLRAILNGQWILKMDWIRACMKAMNLVEEELYEIDLDNQGCQGGPKAGRLRALANEPKLFSGLKFYFSGEYDSSYKKYLEDLVEGGGGVVLKSKDELEVGRDANLLAVYNLDPPEGCELEDEVSILWHRLTEAENLTANTAGHTWILESIAACKLQPFVS</sequence>
<dbReference type="PROSITE" id="PS50089">
    <property type="entry name" value="ZF_RING_2"/>
    <property type="match status" value="1"/>
</dbReference>
<evidence type="ECO:0000256" key="11">
    <source>
        <dbReference type="ARBA" id="ARBA00023306"/>
    </source>
</evidence>
<feature type="domain" description="RING-type" evidence="15">
    <location>
        <begin position="32"/>
        <end position="70"/>
    </location>
</feature>
<evidence type="ECO:0000256" key="2">
    <source>
        <dbReference type="ARBA" id="ARBA00004286"/>
    </source>
</evidence>
<dbReference type="EnsemblPlants" id="AES81564">
    <property type="protein sequence ID" value="AES81564"/>
    <property type="gene ID" value="MTR_7g098170"/>
</dbReference>
<dbReference type="FunFam" id="3.30.40.10:FF:000310">
    <property type="entry name" value="Breast cancer associated RING 1"/>
    <property type="match status" value="1"/>
</dbReference>
<feature type="compositionally biased region" description="Polar residues" evidence="14">
    <location>
        <begin position="444"/>
        <end position="464"/>
    </location>
</feature>
<reference evidence="22" key="4">
    <citation type="journal article" date="2018" name="Nat. Plants">
        <title>Whole-genome landscape of Medicago truncatula symbiotic genes.</title>
        <authorList>
            <person name="Pecrix Y."/>
            <person name="Staton S.E."/>
            <person name="Sallet E."/>
            <person name="Lelandais-Briere C."/>
            <person name="Moreau S."/>
            <person name="Carrere S."/>
            <person name="Blein T."/>
            <person name="Jardinaud M.F."/>
            <person name="Latrasse D."/>
            <person name="Zouine M."/>
            <person name="Zahm M."/>
            <person name="Kreplak J."/>
            <person name="Mayjonade B."/>
            <person name="Satge C."/>
            <person name="Perez M."/>
            <person name="Cauet S."/>
            <person name="Marande W."/>
            <person name="Chantry-Darmon C."/>
            <person name="Lopez-Roques C."/>
            <person name="Bouchez O."/>
            <person name="Berard A."/>
            <person name="Debelle F."/>
            <person name="Munos S."/>
            <person name="Bendahmane A."/>
            <person name="Berges H."/>
            <person name="Niebel A."/>
            <person name="Buitink J."/>
            <person name="Frugier F."/>
            <person name="Benhamed M."/>
            <person name="Crespi M."/>
            <person name="Gouzy J."/>
            <person name="Gamas P."/>
        </authorList>
    </citation>
    <scope>NUCLEOTIDE SEQUENCE [LARGE SCALE GENOMIC DNA]</scope>
    <source>
        <strain evidence="22">cv. Jemalong A17</strain>
    </source>
</reference>
<dbReference type="CDD" id="cd17734">
    <property type="entry name" value="BRCT_Bard1_rpt1"/>
    <property type="match status" value="1"/>
</dbReference>
<dbReference type="InterPro" id="IPR034732">
    <property type="entry name" value="EPHD"/>
</dbReference>
<evidence type="ECO:0000256" key="4">
    <source>
        <dbReference type="ARBA" id="ARBA00022723"/>
    </source>
</evidence>
<dbReference type="PaxDb" id="3880-AES81564"/>
<evidence type="ECO:0000256" key="8">
    <source>
        <dbReference type="ARBA" id="ARBA00022833"/>
    </source>
</evidence>
<comment type="subcellular location">
    <subcellularLocation>
        <location evidence="2">Chromosome</location>
    </subcellularLocation>
    <subcellularLocation>
        <location evidence="1">Nucleus</location>
    </subcellularLocation>
</comment>
<organism evidence="18 21">
    <name type="scientific">Medicago truncatula</name>
    <name type="common">Barrel medic</name>
    <name type="synonym">Medicago tribuloides</name>
    <dbReference type="NCBI Taxonomy" id="3880"/>
    <lineage>
        <taxon>Eukaryota</taxon>
        <taxon>Viridiplantae</taxon>
        <taxon>Streptophyta</taxon>
        <taxon>Embryophyta</taxon>
        <taxon>Tracheophyta</taxon>
        <taxon>Spermatophyta</taxon>
        <taxon>Magnoliopsida</taxon>
        <taxon>eudicotyledons</taxon>
        <taxon>Gunneridae</taxon>
        <taxon>Pentapetalae</taxon>
        <taxon>rosids</taxon>
        <taxon>fabids</taxon>
        <taxon>Fabales</taxon>
        <taxon>Fabaceae</taxon>
        <taxon>Papilionoideae</taxon>
        <taxon>50 kb inversion clade</taxon>
        <taxon>NPAAA clade</taxon>
        <taxon>Hologalegina</taxon>
        <taxon>IRL clade</taxon>
        <taxon>Trifolieae</taxon>
        <taxon>Medicago</taxon>
    </lineage>
</organism>
<dbReference type="Pfam" id="PF00533">
    <property type="entry name" value="BRCT"/>
    <property type="match status" value="1"/>
</dbReference>
<dbReference type="Gene3D" id="3.30.40.10">
    <property type="entry name" value="Zinc/RING finger domain, C3HC4 (zinc finger)"/>
    <property type="match status" value="2"/>
</dbReference>
<keyword evidence="9" id="KW-0234">DNA repair</keyword>
<dbReference type="GO" id="GO:0008270">
    <property type="term" value="F:zinc ion binding"/>
    <property type="evidence" value="ECO:0007669"/>
    <property type="project" value="UniProtKB-KW"/>
</dbReference>
<dbReference type="SUPFAM" id="SSF57850">
    <property type="entry name" value="RING/U-box"/>
    <property type="match status" value="1"/>
</dbReference>
<dbReference type="GO" id="GO:0045944">
    <property type="term" value="P:positive regulation of transcription by RNA polymerase II"/>
    <property type="evidence" value="ECO:0000318"/>
    <property type="project" value="GO_Central"/>
</dbReference>
<dbReference type="InterPro" id="IPR031099">
    <property type="entry name" value="BRCA1-associated"/>
</dbReference>
<dbReference type="PROSITE" id="PS51805">
    <property type="entry name" value="EPHD"/>
    <property type="match status" value="1"/>
</dbReference>
<dbReference type="EMBL" id="CM001223">
    <property type="protein sequence ID" value="AES81564.1"/>
    <property type="molecule type" value="Genomic_DNA"/>
</dbReference>
<dbReference type="FunFam" id="3.40.50.10190:FF:000006">
    <property type="entry name" value="Breast cancer type 1 susceptibility protein homolog"/>
    <property type="match status" value="1"/>
</dbReference>
<protein>
    <recommendedName>
        <fullName evidence="12">RING-type E3 ubiquitin transferase BRCA1</fullName>
    </recommendedName>
</protein>
<dbReference type="STRING" id="3880.G7KXD0"/>
<evidence type="ECO:0000256" key="13">
    <source>
        <dbReference type="PROSITE-ProRule" id="PRU00175"/>
    </source>
</evidence>
<feature type="domain" description="BRCT" evidence="16">
    <location>
        <begin position="471"/>
        <end position="561"/>
    </location>
</feature>
<evidence type="ECO:0000313" key="18">
    <source>
        <dbReference type="EMBL" id="AES81564.1"/>
    </source>
</evidence>
<dbReference type="Pfam" id="PF13771">
    <property type="entry name" value="zf-HC5HC2H"/>
    <property type="match status" value="1"/>
</dbReference>
<evidence type="ECO:0000313" key="22">
    <source>
        <dbReference type="Proteomes" id="UP000265566"/>
    </source>
</evidence>
<evidence type="ECO:0000256" key="12">
    <source>
        <dbReference type="ARBA" id="ARBA00031556"/>
    </source>
</evidence>
<reference evidence="18 21" key="1">
    <citation type="journal article" date="2011" name="Nature">
        <title>The Medicago genome provides insight into the evolution of rhizobial symbioses.</title>
        <authorList>
            <person name="Young N.D."/>
            <person name="Debelle F."/>
            <person name="Oldroyd G.E."/>
            <person name="Geurts R."/>
            <person name="Cannon S.B."/>
            <person name="Udvardi M.K."/>
            <person name="Benedito V.A."/>
            <person name="Mayer K.F."/>
            <person name="Gouzy J."/>
            <person name="Schoof H."/>
            <person name="Van de Peer Y."/>
            <person name="Proost S."/>
            <person name="Cook D.R."/>
            <person name="Meyers B.C."/>
            <person name="Spannagl M."/>
            <person name="Cheung F."/>
            <person name="De Mita S."/>
            <person name="Krishnakumar V."/>
            <person name="Gundlach H."/>
            <person name="Zhou S."/>
            <person name="Mudge J."/>
            <person name="Bharti A.K."/>
            <person name="Murray J.D."/>
            <person name="Naoumkina M.A."/>
            <person name="Rosen B."/>
            <person name="Silverstein K.A."/>
            <person name="Tang H."/>
            <person name="Rombauts S."/>
            <person name="Zhao P.X."/>
            <person name="Zhou P."/>
            <person name="Barbe V."/>
            <person name="Bardou P."/>
            <person name="Bechner M."/>
            <person name="Bellec A."/>
            <person name="Berger A."/>
            <person name="Berges H."/>
            <person name="Bidwell S."/>
            <person name="Bisseling T."/>
            <person name="Choisne N."/>
            <person name="Couloux A."/>
            <person name="Denny R."/>
            <person name="Deshpande S."/>
            <person name="Dai X."/>
            <person name="Doyle J.J."/>
            <person name="Dudez A.M."/>
            <person name="Farmer A.D."/>
            <person name="Fouteau S."/>
            <person name="Franken C."/>
            <person name="Gibelin C."/>
            <person name="Gish J."/>
            <person name="Goldstein S."/>
            <person name="Gonzalez A.J."/>
            <person name="Green P.J."/>
            <person name="Hallab A."/>
            <person name="Hartog M."/>
            <person name="Hua A."/>
            <person name="Humphray S.J."/>
            <person name="Jeong D.H."/>
            <person name="Jing Y."/>
            <person name="Jocker A."/>
            <person name="Kenton S.M."/>
            <person name="Kim D.J."/>
            <person name="Klee K."/>
            <person name="Lai H."/>
            <person name="Lang C."/>
            <person name="Lin S."/>
            <person name="Macmil S.L."/>
            <person name="Magdelenat G."/>
            <person name="Matthews L."/>
            <person name="McCorrison J."/>
            <person name="Monaghan E.L."/>
            <person name="Mun J.H."/>
            <person name="Najar F.Z."/>
            <person name="Nicholson C."/>
            <person name="Noirot C."/>
            <person name="O'Bleness M."/>
            <person name="Paule C.R."/>
            <person name="Poulain J."/>
            <person name="Prion F."/>
            <person name="Qin B."/>
            <person name="Qu C."/>
            <person name="Retzel E.F."/>
            <person name="Riddle C."/>
            <person name="Sallet E."/>
            <person name="Samain S."/>
            <person name="Samson N."/>
            <person name="Sanders I."/>
            <person name="Saurat O."/>
            <person name="Scarpelli C."/>
            <person name="Schiex T."/>
            <person name="Segurens B."/>
            <person name="Severin A.J."/>
            <person name="Sherrier D.J."/>
            <person name="Shi R."/>
            <person name="Sims S."/>
            <person name="Singer S.R."/>
            <person name="Sinharoy S."/>
            <person name="Sterck L."/>
            <person name="Viollet A."/>
            <person name="Wang B.B."/>
            <person name="Wang K."/>
            <person name="Wang M."/>
            <person name="Wang X."/>
            <person name="Warfsmann J."/>
            <person name="Weissenbach J."/>
            <person name="White D.D."/>
            <person name="White J.D."/>
            <person name="Wiley G.B."/>
            <person name="Wincker P."/>
            <person name="Xing Y."/>
            <person name="Yang L."/>
            <person name="Yao Z."/>
            <person name="Ying F."/>
            <person name="Zhai J."/>
            <person name="Zhou L."/>
            <person name="Zuber A."/>
            <person name="Denarie J."/>
            <person name="Dixon R.A."/>
            <person name="May G.D."/>
            <person name="Schwartz D.C."/>
            <person name="Rogers J."/>
            <person name="Quetier F."/>
            <person name="Town C.D."/>
            <person name="Roe B.A."/>
        </authorList>
    </citation>
    <scope>NUCLEOTIDE SEQUENCE [LARGE SCALE GENOMIC DNA]</scope>
    <source>
        <strain evidence="18">A17</strain>
        <strain evidence="20 21">cv. Jemalong A17</strain>
    </source>
</reference>
<feature type="region of interest" description="Disordered" evidence="14">
    <location>
        <begin position="172"/>
        <end position="255"/>
    </location>
</feature>
<keyword evidence="19" id="KW-0808">Transferase</keyword>
<dbReference type="InterPro" id="IPR001841">
    <property type="entry name" value="Znf_RING"/>
</dbReference>
<evidence type="ECO:0000256" key="3">
    <source>
        <dbReference type="ARBA" id="ARBA00022454"/>
    </source>
</evidence>
<dbReference type="InterPro" id="IPR013083">
    <property type="entry name" value="Znf_RING/FYVE/PHD"/>
</dbReference>
<dbReference type="GO" id="GO:0070531">
    <property type="term" value="C:BRCA1-A complex"/>
    <property type="evidence" value="ECO:0000318"/>
    <property type="project" value="GO_Central"/>
</dbReference>
<evidence type="ECO:0000256" key="9">
    <source>
        <dbReference type="ARBA" id="ARBA00023204"/>
    </source>
</evidence>
<evidence type="ECO:0000256" key="1">
    <source>
        <dbReference type="ARBA" id="ARBA00004123"/>
    </source>
</evidence>
<keyword evidence="8" id="KW-0862">Zinc</keyword>
<dbReference type="KEGG" id="mtr:11444771"/>
<dbReference type="GO" id="GO:0004842">
    <property type="term" value="F:ubiquitin-protein transferase activity"/>
    <property type="evidence" value="ECO:0000318"/>
    <property type="project" value="GO_Central"/>
</dbReference>
<accession>G7KXD0</accession>
<dbReference type="SMART" id="SM00184">
    <property type="entry name" value="RING"/>
    <property type="match status" value="1"/>
</dbReference>
<dbReference type="InterPro" id="IPR017907">
    <property type="entry name" value="Znf_RING_CS"/>
</dbReference>
<evidence type="ECO:0000256" key="10">
    <source>
        <dbReference type="ARBA" id="ARBA00023242"/>
    </source>
</evidence>
<keyword evidence="11" id="KW-0131">Cell cycle</keyword>
<evidence type="ECO:0000313" key="21">
    <source>
        <dbReference type="Proteomes" id="UP000002051"/>
    </source>
</evidence>
<evidence type="ECO:0000313" key="19">
    <source>
        <dbReference type="EMBL" id="RHN48251.1"/>
    </source>
</evidence>
<dbReference type="PANTHER" id="PTHR13763">
    <property type="entry name" value="BREAST CANCER TYPE 1 SUSCEPTIBILITY PROTEIN BRCA1"/>
    <property type="match status" value="1"/>
</dbReference>
<dbReference type="PANTHER" id="PTHR13763:SF9">
    <property type="entry name" value="BRCA1-ASSOCIATED RING DOMAIN PROTEIN 1"/>
    <property type="match status" value="1"/>
</dbReference>
<evidence type="ECO:0000256" key="14">
    <source>
        <dbReference type="SAM" id="MobiDB-lite"/>
    </source>
</evidence>
<dbReference type="InterPro" id="IPR018957">
    <property type="entry name" value="Znf_C3HC4_RING-type"/>
</dbReference>
<keyword evidence="21" id="KW-1185">Reference proteome</keyword>
<feature type="compositionally biased region" description="Low complexity" evidence="14">
    <location>
        <begin position="214"/>
        <end position="232"/>
    </location>
</feature>
<dbReference type="OMA" id="NTICAFC"/>
<keyword evidence="19" id="KW-0012">Acyltransferase</keyword>
<dbReference type="InterPro" id="IPR036420">
    <property type="entry name" value="BRCT_dom_sf"/>
</dbReference>
<dbReference type="SMART" id="SM00292">
    <property type="entry name" value="BRCT"/>
    <property type="match status" value="2"/>
</dbReference>
<evidence type="ECO:0000256" key="6">
    <source>
        <dbReference type="ARBA" id="ARBA00022763"/>
    </source>
</evidence>
<reference evidence="18 21" key="2">
    <citation type="journal article" date="2014" name="BMC Genomics">
        <title>An improved genome release (version Mt4.0) for the model legume Medicago truncatula.</title>
        <authorList>
            <person name="Tang H."/>
            <person name="Krishnakumar V."/>
            <person name="Bidwell S."/>
            <person name="Rosen B."/>
            <person name="Chan A."/>
            <person name="Zhou S."/>
            <person name="Gentzbittel L."/>
            <person name="Childs K.L."/>
            <person name="Yandell M."/>
            <person name="Gundlach H."/>
            <person name="Mayer K.F."/>
            <person name="Schwartz D.C."/>
            <person name="Town C.D."/>
        </authorList>
    </citation>
    <scope>GENOME REANNOTATION</scope>
    <source>
        <strain evidence="20 21">cv. Jemalong A17</strain>
    </source>
</reference>
<dbReference type="InterPro" id="IPR001357">
    <property type="entry name" value="BRCT_dom"/>
</dbReference>
<dbReference type="Proteomes" id="UP000002051">
    <property type="component" value="Unassembled WGS sequence"/>
</dbReference>
<dbReference type="SUPFAM" id="SSF52113">
    <property type="entry name" value="BRCT domain"/>
    <property type="match status" value="2"/>
</dbReference>
<evidence type="ECO:0000259" key="15">
    <source>
        <dbReference type="PROSITE" id="PS50089"/>
    </source>
</evidence>
<dbReference type="GO" id="GO:0016874">
    <property type="term" value="F:ligase activity"/>
    <property type="evidence" value="ECO:0007669"/>
    <property type="project" value="UniProtKB-KW"/>
</dbReference>
<dbReference type="Gramene" id="rna42948">
    <property type="protein sequence ID" value="RHN48251.1"/>
    <property type="gene ID" value="gene42948"/>
</dbReference>
<dbReference type="GO" id="GO:0031436">
    <property type="term" value="C:BRCA1-BARD1 complex"/>
    <property type="evidence" value="ECO:0000318"/>
    <property type="project" value="GO_Central"/>
</dbReference>
<dbReference type="Gene3D" id="3.40.50.10190">
    <property type="entry name" value="BRCT domain"/>
    <property type="match status" value="2"/>
</dbReference>
<keyword evidence="3" id="KW-0158">Chromosome</keyword>
<evidence type="ECO:0000256" key="5">
    <source>
        <dbReference type="ARBA" id="ARBA00022737"/>
    </source>
</evidence>
<keyword evidence="7 13" id="KW-0863">Zinc-finger</keyword>
<dbReference type="PROSITE" id="PS50172">
    <property type="entry name" value="BRCT"/>
    <property type="match status" value="2"/>
</dbReference>
<keyword evidence="4" id="KW-0479">Metal-binding</keyword>
<evidence type="ECO:0000313" key="20">
    <source>
        <dbReference type="EnsemblPlants" id="AES81564"/>
    </source>
</evidence>
<feature type="domain" description="BRCT" evidence="16">
    <location>
        <begin position="582"/>
        <end position="687"/>
    </location>
</feature>
<dbReference type="eggNOG" id="KOG4362">
    <property type="taxonomic scope" value="Eukaryota"/>
</dbReference>
<reference evidence="19" key="5">
    <citation type="journal article" date="2018" name="Nat. Plants">
        <title>Whole-genome landscape of Medicago truncatula symbiotic genes.</title>
        <authorList>
            <person name="Pecrix Y."/>
            <person name="Gamas P."/>
            <person name="Carrere S."/>
        </authorList>
    </citation>
    <scope>NUCLEOTIDE SEQUENCE</scope>
    <source>
        <tissue evidence="19">Leaves</tissue>
    </source>
</reference>
<keyword evidence="6" id="KW-0227">DNA damage</keyword>
<dbReference type="GO" id="GO:0005694">
    <property type="term" value="C:chromosome"/>
    <property type="evidence" value="ECO:0007669"/>
    <property type="project" value="UniProtKB-SubCell"/>
</dbReference>
<dbReference type="PROSITE" id="PS00518">
    <property type="entry name" value="ZF_RING_1"/>
    <property type="match status" value="1"/>
</dbReference>
<evidence type="ECO:0000259" key="17">
    <source>
        <dbReference type="PROSITE" id="PS51805"/>
    </source>
</evidence>
<reference evidence="20" key="3">
    <citation type="submission" date="2015-04" db="UniProtKB">
        <authorList>
            <consortium name="EnsemblPlants"/>
        </authorList>
    </citation>
    <scope>IDENTIFICATION</scope>
    <source>
        <strain evidence="20">cv. Jemalong A17</strain>
    </source>
</reference>
<dbReference type="GO" id="GO:0000724">
    <property type="term" value="P:double-strand break repair via homologous recombination"/>
    <property type="evidence" value="ECO:0000318"/>
    <property type="project" value="GO_Central"/>
</dbReference>
<dbReference type="Proteomes" id="UP000265566">
    <property type="component" value="Chromosome 7"/>
</dbReference>
<name>G7KXD0_MEDTR</name>
<dbReference type="HOGENOM" id="CLU_004218_2_0_1"/>
<dbReference type="EMBL" id="PSQE01000007">
    <property type="protein sequence ID" value="RHN48251.1"/>
    <property type="molecule type" value="Genomic_DNA"/>
</dbReference>
<keyword evidence="10" id="KW-0539">Nucleus</keyword>
<evidence type="ECO:0000259" key="16">
    <source>
        <dbReference type="PROSITE" id="PS50172"/>
    </source>
</evidence>
<evidence type="ECO:0000256" key="7">
    <source>
        <dbReference type="ARBA" id="ARBA00022771"/>
    </source>
</evidence>
<proteinExistence type="predicted"/>
<gene>
    <name evidence="20" type="primary">11444771</name>
    <name evidence="18" type="ordered locus">MTR_7g098170</name>
    <name evidence="19" type="ORF">MtrunA17_Chr7g0261781</name>
</gene>
<dbReference type="Pfam" id="PF00097">
    <property type="entry name" value="zf-C3HC4"/>
    <property type="match status" value="1"/>
</dbReference>